<evidence type="ECO:0000313" key="2">
    <source>
        <dbReference type="EMBL" id="RNA36450.1"/>
    </source>
</evidence>
<organism evidence="2 3">
    <name type="scientific">Brachionus plicatilis</name>
    <name type="common">Marine rotifer</name>
    <name type="synonym">Brachionus muelleri</name>
    <dbReference type="NCBI Taxonomy" id="10195"/>
    <lineage>
        <taxon>Eukaryota</taxon>
        <taxon>Metazoa</taxon>
        <taxon>Spiralia</taxon>
        <taxon>Gnathifera</taxon>
        <taxon>Rotifera</taxon>
        <taxon>Eurotatoria</taxon>
        <taxon>Monogononta</taxon>
        <taxon>Pseudotrocha</taxon>
        <taxon>Ploima</taxon>
        <taxon>Brachionidae</taxon>
        <taxon>Brachionus</taxon>
    </lineage>
</organism>
<evidence type="ECO:0000256" key="1">
    <source>
        <dbReference type="SAM" id="Phobius"/>
    </source>
</evidence>
<feature type="transmembrane region" description="Helical" evidence="1">
    <location>
        <begin position="20"/>
        <end position="37"/>
    </location>
</feature>
<gene>
    <name evidence="2" type="ORF">BpHYR1_025279</name>
</gene>
<dbReference type="AlphaFoldDB" id="A0A3M7SLD7"/>
<sequence length="73" mass="8456">MKETWIDLEENSSLSKIPAVKISFCIICIAYAQMLSCSKDPFKYKLDQLPDIDSFELVNKEKRSENLIITKKI</sequence>
<reference evidence="2 3" key="1">
    <citation type="journal article" date="2018" name="Sci. Rep.">
        <title>Genomic signatures of local adaptation to the degree of environmental predictability in rotifers.</title>
        <authorList>
            <person name="Franch-Gras L."/>
            <person name="Hahn C."/>
            <person name="Garcia-Roger E.M."/>
            <person name="Carmona M.J."/>
            <person name="Serra M."/>
            <person name="Gomez A."/>
        </authorList>
    </citation>
    <scope>NUCLEOTIDE SEQUENCE [LARGE SCALE GENOMIC DNA]</scope>
    <source>
        <strain evidence="2">HYR1</strain>
    </source>
</reference>
<protein>
    <submittedName>
        <fullName evidence="2">Uncharacterized protein</fullName>
    </submittedName>
</protein>
<name>A0A3M7SLD7_BRAPC</name>
<keyword evidence="1" id="KW-0812">Transmembrane</keyword>
<comment type="caution">
    <text evidence="2">The sequence shown here is derived from an EMBL/GenBank/DDBJ whole genome shotgun (WGS) entry which is preliminary data.</text>
</comment>
<accession>A0A3M7SLD7</accession>
<dbReference type="EMBL" id="REGN01001183">
    <property type="protein sequence ID" value="RNA36450.1"/>
    <property type="molecule type" value="Genomic_DNA"/>
</dbReference>
<proteinExistence type="predicted"/>
<keyword evidence="1" id="KW-1133">Transmembrane helix</keyword>
<keyword evidence="1" id="KW-0472">Membrane</keyword>
<keyword evidence="3" id="KW-1185">Reference proteome</keyword>
<dbReference type="Proteomes" id="UP000276133">
    <property type="component" value="Unassembled WGS sequence"/>
</dbReference>
<evidence type="ECO:0000313" key="3">
    <source>
        <dbReference type="Proteomes" id="UP000276133"/>
    </source>
</evidence>